<feature type="domain" description="Pectinesterase inhibitor" evidence="7">
    <location>
        <begin position="2"/>
        <end position="103"/>
    </location>
</feature>
<dbReference type="InterPro" id="IPR006501">
    <property type="entry name" value="Pectinesterase_inhib_dom"/>
</dbReference>
<keyword evidence="6" id="KW-0961">Cell wall biogenesis/degradation</keyword>
<sequence length="568" mass="62902">MTKYLRKQSKLPISSIRALNDCKELAELNMDFLSHTMGALKSTKSSINVLQSQDMQALLSAIVTNQQTCLDGLQRYSSAWNATSDLHTPMYDGNKMYSLSLALFRNTWGMRWNGAKENYPNNDVSRKRIIHAYLKGVHVNNSVVVNPDGSRDFKTITDAINAAPNNTDISNGYHVIFVVAGVYEEYVNVDKNKMNIMMIGDGINRTVITGNRSAGDGWTTFNSATFNGSGDFTNITDALNAAPNNIDISNGYYVIFIESGVYQEYVNVVKNKMNIMMIGAVINRTVITAPTAPNGVCNSTVNPYFCRSTLPSNVSWDVYDYSQFSFRRSLAMAKTLSFAMTKYLEKQSNLPLSTIRALEDCKELADLTMDYLSNTMETLNSKKSSLSGLKSQDMQALLSAILTNQQTCLEGLESSSSAWNATSDLHTPMYDGNKMFSLSLALFKQAWAKSWDGAKEMFPKNEDISRKRIIHAYLKGVHVNSSVVVNPDGTGDFTTIMDAVNAAPSKTDISNGYYLIFIAAGVYEEYVNVIKNKMNLMMIGDGINRTVITGNRSVGDGWTTFNSATFSK</sequence>
<organism evidence="8 9">
    <name type="scientific">Thalictrum thalictroides</name>
    <name type="common">Rue-anemone</name>
    <name type="synonym">Anemone thalictroides</name>
    <dbReference type="NCBI Taxonomy" id="46969"/>
    <lineage>
        <taxon>Eukaryota</taxon>
        <taxon>Viridiplantae</taxon>
        <taxon>Streptophyta</taxon>
        <taxon>Embryophyta</taxon>
        <taxon>Tracheophyta</taxon>
        <taxon>Spermatophyta</taxon>
        <taxon>Magnoliopsida</taxon>
        <taxon>Ranunculales</taxon>
        <taxon>Ranunculaceae</taxon>
        <taxon>Thalictroideae</taxon>
        <taxon>Thalictrum</taxon>
    </lineage>
</organism>
<comment type="subcellular location">
    <subcellularLocation>
        <location evidence="6">Secreted</location>
        <location evidence="6">Cell wall</location>
    </subcellularLocation>
</comment>
<comment type="similarity">
    <text evidence="3">In the C-terminal section; belongs to the pectinesterase family.</text>
</comment>
<dbReference type="InterPro" id="IPR012334">
    <property type="entry name" value="Pectin_lyas_fold"/>
</dbReference>
<name>A0A7J6X336_THATH</name>
<evidence type="ECO:0000256" key="4">
    <source>
        <dbReference type="ARBA" id="ARBA00022801"/>
    </source>
</evidence>
<dbReference type="Proteomes" id="UP000554482">
    <property type="component" value="Unassembled WGS sequence"/>
</dbReference>
<dbReference type="GO" id="GO:0042545">
    <property type="term" value="P:cell wall modification"/>
    <property type="evidence" value="ECO:0007669"/>
    <property type="project" value="UniProtKB-UniRule"/>
</dbReference>
<dbReference type="PROSITE" id="PS00800">
    <property type="entry name" value="PECTINESTERASE_1"/>
    <property type="match status" value="1"/>
</dbReference>
<keyword evidence="6" id="KW-0964">Secreted</keyword>
<accession>A0A7J6X336</accession>
<keyword evidence="6" id="KW-0134">Cell wall</keyword>
<dbReference type="Gene3D" id="2.160.20.10">
    <property type="entry name" value="Single-stranded right-handed beta-helix, Pectin lyase-like"/>
    <property type="match status" value="2"/>
</dbReference>
<feature type="domain" description="Pectinesterase inhibitor" evidence="7">
    <location>
        <begin position="288"/>
        <end position="442"/>
    </location>
</feature>
<protein>
    <recommendedName>
        <fullName evidence="6">Pectinesterase</fullName>
        <ecNumber evidence="6">3.1.1.11</ecNumber>
    </recommendedName>
</protein>
<evidence type="ECO:0000256" key="1">
    <source>
        <dbReference type="ARBA" id="ARBA00005184"/>
    </source>
</evidence>
<gene>
    <name evidence="8" type="ORF">FRX31_006330</name>
</gene>
<keyword evidence="9" id="KW-1185">Reference proteome</keyword>
<evidence type="ECO:0000259" key="7">
    <source>
        <dbReference type="SMART" id="SM00856"/>
    </source>
</evidence>
<dbReference type="SMART" id="SM00856">
    <property type="entry name" value="PMEI"/>
    <property type="match status" value="2"/>
</dbReference>
<dbReference type="InterPro" id="IPR018040">
    <property type="entry name" value="Pectinesterase_Tyr_AS"/>
</dbReference>
<dbReference type="SUPFAM" id="SSF51126">
    <property type="entry name" value="Pectin lyase-like"/>
    <property type="match status" value="3"/>
</dbReference>
<evidence type="ECO:0000313" key="8">
    <source>
        <dbReference type="EMBL" id="KAF5204084.1"/>
    </source>
</evidence>
<comment type="function">
    <text evidence="6">Acts in the modification of cell walls via demethylesterification of cell wall pectin.</text>
</comment>
<dbReference type="InterPro" id="IPR011050">
    <property type="entry name" value="Pectin_lyase_fold/virulence"/>
</dbReference>
<dbReference type="EC" id="3.1.1.11" evidence="6"/>
<dbReference type="Gene3D" id="1.20.140.40">
    <property type="entry name" value="Invertase/pectin methylesterase inhibitor family protein"/>
    <property type="match status" value="2"/>
</dbReference>
<evidence type="ECO:0000256" key="3">
    <source>
        <dbReference type="ARBA" id="ARBA00007786"/>
    </source>
</evidence>
<dbReference type="AlphaFoldDB" id="A0A7J6X336"/>
<evidence type="ECO:0000256" key="6">
    <source>
        <dbReference type="RuleBase" id="RU000589"/>
    </source>
</evidence>
<comment type="catalytic activity">
    <reaction evidence="6">
        <text>[(1-&gt;4)-alpha-D-galacturonosyl methyl ester](n) + n H2O = [(1-&gt;4)-alpha-D-galacturonosyl](n) + n methanol + n H(+)</text>
        <dbReference type="Rhea" id="RHEA:22380"/>
        <dbReference type="Rhea" id="RHEA-COMP:14570"/>
        <dbReference type="Rhea" id="RHEA-COMP:14573"/>
        <dbReference type="ChEBI" id="CHEBI:15377"/>
        <dbReference type="ChEBI" id="CHEBI:15378"/>
        <dbReference type="ChEBI" id="CHEBI:17790"/>
        <dbReference type="ChEBI" id="CHEBI:140522"/>
        <dbReference type="ChEBI" id="CHEBI:140523"/>
        <dbReference type="EC" id="3.1.1.11"/>
    </reaction>
</comment>
<dbReference type="SUPFAM" id="SSF101148">
    <property type="entry name" value="Plant invertase/pectin methylesterase inhibitor"/>
    <property type="match status" value="2"/>
</dbReference>
<dbReference type="PANTHER" id="PTHR31707">
    <property type="entry name" value="PECTINESTERASE"/>
    <property type="match status" value="1"/>
</dbReference>
<dbReference type="GO" id="GO:0045490">
    <property type="term" value="P:pectin catabolic process"/>
    <property type="evidence" value="ECO:0007669"/>
    <property type="project" value="UniProtKB-UniRule"/>
</dbReference>
<dbReference type="GO" id="GO:0004857">
    <property type="term" value="F:enzyme inhibitor activity"/>
    <property type="evidence" value="ECO:0007669"/>
    <property type="project" value="InterPro"/>
</dbReference>
<dbReference type="InterPro" id="IPR000070">
    <property type="entry name" value="Pectinesterase_cat"/>
</dbReference>
<evidence type="ECO:0000313" key="9">
    <source>
        <dbReference type="Proteomes" id="UP000554482"/>
    </source>
</evidence>
<dbReference type="OrthoDB" id="1433635at2759"/>
<dbReference type="EMBL" id="JABWDY010005894">
    <property type="protein sequence ID" value="KAF5204084.1"/>
    <property type="molecule type" value="Genomic_DNA"/>
</dbReference>
<comment type="similarity">
    <text evidence="2">In the N-terminal section; belongs to the PMEI family.</text>
</comment>
<dbReference type="Pfam" id="PF04043">
    <property type="entry name" value="PMEI"/>
    <property type="match status" value="2"/>
</dbReference>
<evidence type="ECO:0000256" key="5">
    <source>
        <dbReference type="ARBA" id="ARBA00023085"/>
    </source>
</evidence>
<reference evidence="8 9" key="1">
    <citation type="submission" date="2020-06" db="EMBL/GenBank/DDBJ databases">
        <title>Transcriptomic and genomic resources for Thalictrum thalictroides and T. hernandezii: Facilitating candidate gene discovery in an emerging model plant lineage.</title>
        <authorList>
            <person name="Arias T."/>
            <person name="Riano-Pachon D.M."/>
            <person name="Di Stilio V.S."/>
        </authorList>
    </citation>
    <scope>NUCLEOTIDE SEQUENCE [LARGE SCALE GENOMIC DNA]</scope>
    <source>
        <strain evidence="9">cv. WT478/WT964</strain>
        <tissue evidence="8">Leaves</tissue>
    </source>
</reference>
<keyword evidence="5 6" id="KW-0063">Aspartyl esterase</keyword>
<comment type="caution">
    <text evidence="8">The sequence shown here is derived from an EMBL/GenBank/DDBJ whole genome shotgun (WGS) entry which is preliminary data.</text>
</comment>
<dbReference type="UniPathway" id="UPA00545">
    <property type="reaction ID" value="UER00823"/>
</dbReference>
<keyword evidence="4 6" id="KW-0378">Hydrolase</keyword>
<dbReference type="Pfam" id="PF01095">
    <property type="entry name" value="Pectinesterase"/>
    <property type="match status" value="2"/>
</dbReference>
<dbReference type="CDD" id="cd15798">
    <property type="entry name" value="PMEI-like_3"/>
    <property type="match status" value="2"/>
</dbReference>
<evidence type="ECO:0000256" key="2">
    <source>
        <dbReference type="ARBA" id="ARBA00006027"/>
    </source>
</evidence>
<dbReference type="GO" id="GO:0030599">
    <property type="term" value="F:pectinesterase activity"/>
    <property type="evidence" value="ECO:0007669"/>
    <property type="project" value="UniProtKB-UniRule"/>
</dbReference>
<dbReference type="InterPro" id="IPR035513">
    <property type="entry name" value="Invertase/methylesterase_inhib"/>
</dbReference>
<proteinExistence type="inferred from homology"/>
<comment type="pathway">
    <text evidence="1 6">Glycan metabolism; pectin degradation; 2-dehydro-3-deoxy-D-gluconate from pectin: step 1/5.</text>
</comment>